<organism evidence="1 2">
    <name type="scientific">Ricinus communis</name>
    <name type="common">Castor bean</name>
    <dbReference type="NCBI Taxonomy" id="3988"/>
    <lineage>
        <taxon>Eukaryota</taxon>
        <taxon>Viridiplantae</taxon>
        <taxon>Streptophyta</taxon>
        <taxon>Embryophyta</taxon>
        <taxon>Tracheophyta</taxon>
        <taxon>Spermatophyta</taxon>
        <taxon>Magnoliopsida</taxon>
        <taxon>eudicotyledons</taxon>
        <taxon>Gunneridae</taxon>
        <taxon>Pentapetalae</taxon>
        <taxon>rosids</taxon>
        <taxon>fabids</taxon>
        <taxon>Malpighiales</taxon>
        <taxon>Euphorbiaceae</taxon>
        <taxon>Acalyphoideae</taxon>
        <taxon>Acalypheae</taxon>
        <taxon>Ricinus</taxon>
    </lineage>
</organism>
<dbReference type="eggNOG" id="KOG1075">
    <property type="taxonomic scope" value="Eukaryota"/>
</dbReference>
<proteinExistence type="predicted"/>
<dbReference type="Proteomes" id="UP000008311">
    <property type="component" value="Unassembled WGS sequence"/>
</dbReference>
<evidence type="ECO:0008006" key="3">
    <source>
        <dbReference type="Google" id="ProtNLM"/>
    </source>
</evidence>
<name>B9SLC1_RICCO</name>
<gene>
    <name evidence="1" type="ORF">RCOM_0626230</name>
</gene>
<evidence type="ECO:0000313" key="2">
    <source>
        <dbReference type="Proteomes" id="UP000008311"/>
    </source>
</evidence>
<sequence length="296" mass="33875">MTVAKGIGGMEFREMMSFNEAFLAKEWWHFINNPSSLWARVLKGIYFPNQGFFEAKLGDTLIERQGFKEWAHLAALTDSSASHRVSEFIRPLSSKMLWFGVRNREQETVEHLLFFCGHAFASWFASSLAYKPSRIGFSNILSGWRNVSSLFSGRARTDSMSWVAYLCWNIWLSKNDAIFLNKPPDPIKLVFHAEVRWRELAELLPRANVSQRSSVSNPLDTCWLPPQRDSVKVNPVASFVLALPRLVLGLSTGTTVVTLWAGKPITEMPLLRWKFVDDRPLGHRCHFSFYAALPQF</sequence>
<reference evidence="2" key="1">
    <citation type="journal article" date="2010" name="Nat. Biotechnol.">
        <title>Draft genome sequence of the oilseed species Ricinus communis.</title>
        <authorList>
            <person name="Chan A.P."/>
            <person name="Crabtree J."/>
            <person name="Zhao Q."/>
            <person name="Lorenzi H."/>
            <person name="Orvis J."/>
            <person name="Puiu D."/>
            <person name="Melake-Berhan A."/>
            <person name="Jones K.M."/>
            <person name="Redman J."/>
            <person name="Chen G."/>
            <person name="Cahoon E.B."/>
            <person name="Gedil M."/>
            <person name="Stanke M."/>
            <person name="Haas B.J."/>
            <person name="Wortman J.R."/>
            <person name="Fraser-Liggett C.M."/>
            <person name="Ravel J."/>
            <person name="Rabinowicz P.D."/>
        </authorList>
    </citation>
    <scope>NUCLEOTIDE SEQUENCE [LARGE SCALE GENOMIC DNA]</scope>
    <source>
        <strain evidence="2">cv. Hale</strain>
    </source>
</reference>
<dbReference type="InParanoid" id="B9SLC1"/>
<dbReference type="EMBL" id="EQ974016">
    <property type="protein sequence ID" value="EEF35596.1"/>
    <property type="molecule type" value="Genomic_DNA"/>
</dbReference>
<evidence type="ECO:0000313" key="1">
    <source>
        <dbReference type="EMBL" id="EEF35596.1"/>
    </source>
</evidence>
<protein>
    <recommendedName>
        <fullName evidence="3">Reverse transcriptase zinc-binding domain-containing protein</fullName>
    </recommendedName>
</protein>
<keyword evidence="2" id="KW-1185">Reference proteome</keyword>
<dbReference type="AlphaFoldDB" id="B9SLC1"/>
<accession>B9SLC1</accession>